<evidence type="ECO:0000313" key="3">
    <source>
        <dbReference type="Proteomes" id="UP001159405"/>
    </source>
</evidence>
<evidence type="ECO:0000313" key="2">
    <source>
        <dbReference type="EMBL" id="CAH3032497.1"/>
    </source>
</evidence>
<feature type="region of interest" description="Disordered" evidence="1">
    <location>
        <begin position="41"/>
        <end position="66"/>
    </location>
</feature>
<proteinExistence type="predicted"/>
<sequence length="170" mass="19732">MCRRDLFKVDLDDTYKAIRSSKQLVGLELFGDNLTERLKKVKESNKAAKQLTGHKRKRNEQYSRSSYSARGSFLFHRRGNHHQGYPRRRNNYQFSHKDNQSLGHISSGYLDDSFLLGYFPEECQANIDDTLTLYHDLGFLLHEVKSVTIPTQVLHHLGFILNSLDMTVSI</sequence>
<evidence type="ECO:0000256" key="1">
    <source>
        <dbReference type="SAM" id="MobiDB-lite"/>
    </source>
</evidence>
<dbReference type="PANTHER" id="PTHR34239">
    <property type="entry name" value="APPLE DOMAIN-CONTAINING PROTEIN"/>
    <property type="match status" value="1"/>
</dbReference>
<reference evidence="2 3" key="1">
    <citation type="submission" date="2022-05" db="EMBL/GenBank/DDBJ databases">
        <authorList>
            <consortium name="Genoscope - CEA"/>
            <person name="William W."/>
        </authorList>
    </citation>
    <scope>NUCLEOTIDE SEQUENCE [LARGE SCALE GENOMIC DNA]</scope>
</reference>
<protein>
    <submittedName>
        <fullName evidence="2">Uncharacterized protein</fullName>
    </submittedName>
</protein>
<comment type="caution">
    <text evidence="2">The sequence shown here is derived from an EMBL/GenBank/DDBJ whole genome shotgun (WGS) entry which is preliminary data.</text>
</comment>
<organism evidence="2 3">
    <name type="scientific">Porites lobata</name>
    <dbReference type="NCBI Taxonomy" id="104759"/>
    <lineage>
        <taxon>Eukaryota</taxon>
        <taxon>Metazoa</taxon>
        <taxon>Cnidaria</taxon>
        <taxon>Anthozoa</taxon>
        <taxon>Hexacorallia</taxon>
        <taxon>Scleractinia</taxon>
        <taxon>Fungiina</taxon>
        <taxon>Poritidae</taxon>
        <taxon>Porites</taxon>
    </lineage>
</organism>
<accession>A0ABN8MR73</accession>
<feature type="non-terminal residue" evidence="2">
    <location>
        <position position="170"/>
    </location>
</feature>
<keyword evidence="3" id="KW-1185">Reference proteome</keyword>
<name>A0ABN8MR73_9CNID</name>
<gene>
    <name evidence="2" type="ORF">PLOB_00000572</name>
</gene>
<dbReference type="Proteomes" id="UP001159405">
    <property type="component" value="Unassembled WGS sequence"/>
</dbReference>
<dbReference type="PANTHER" id="PTHR34239:SF2">
    <property type="entry name" value="TRANSPOSABLE ELEMENT P TRANSPOSASE_THAP9 CONSERVED DOMAIN-CONTAINING PROTEIN"/>
    <property type="match status" value="1"/>
</dbReference>
<dbReference type="EMBL" id="CALNXK010000001">
    <property type="protein sequence ID" value="CAH3032497.1"/>
    <property type="molecule type" value="Genomic_DNA"/>
</dbReference>